<proteinExistence type="predicted"/>
<feature type="region of interest" description="Disordered" evidence="1">
    <location>
        <begin position="20"/>
        <end position="41"/>
    </location>
</feature>
<sequence>MPLAEILHNSVDELLHGKEAAKRSNKRGPASKLQQQIEQVRQLPRAKQQFEMEMLDTVIQQAAH</sequence>
<accession>A0ABR9E7S4</accession>
<protein>
    <recommendedName>
        <fullName evidence="4">Orphan protein</fullName>
    </recommendedName>
</protein>
<organism evidence="2 3">
    <name type="scientific">Pseudoalteromonas aurantia 208</name>
    <dbReference type="NCBI Taxonomy" id="1314867"/>
    <lineage>
        <taxon>Bacteria</taxon>
        <taxon>Pseudomonadati</taxon>
        <taxon>Pseudomonadota</taxon>
        <taxon>Gammaproteobacteria</taxon>
        <taxon>Alteromonadales</taxon>
        <taxon>Pseudoalteromonadaceae</taxon>
        <taxon>Pseudoalteromonas</taxon>
    </lineage>
</organism>
<evidence type="ECO:0000313" key="2">
    <source>
        <dbReference type="EMBL" id="MBE0367043.1"/>
    </source>
</evidence>
<evidence type="ECO:0008006" key="4">
    <source>
        <dbReference type="Google" id="ProtNLM"/>
    </source>
</evidence>
<comment type="caution">
    <text evidence="2">The sequence shown here is derived from an EMBL/GenBank/DDBJ whole genome shotgun (WGS) entry which is preliminary data.</text>
</comment>
<evidence type="ECO:0000256" key="1">
    <source>
        <dbReference type="SAM" id="MobiDB-lite"/>
    </source>
</evidence>
<evidence type="ECO:0000313" key="3">
    <source>
        <dbReference type="Proteomes" id="UP000615755"/>
    </source>
</evidence>
<name>A0ABR9E7S4_9GAMM</name>
<dbReference type="Proteomes" id="UP000615755">
    <property type="component" value="Unassembled WGS sequence"/>
</dbReference>
<dbReference type="EMBL" id="AQGV01000011">
    <property type="protein sequence ID" value="MBE0367043.1"/>
    <property type="molecule type" value="Genomic_DNA"/>
</dbReference>
<keyword evidence="3" id="KW-1185">Reference proteome</keyword>
<gene>
    <name evidence="2" type="ORF">PAUR_a0339</name>
</gene>
<reference evidence="2 3" key="1">
    <citation type="submission" date="2015-03" db="EMBL/GenBank/DDBJ databases">
        <title>Genome sequence of Pseudoalteromonas aurantia.</title>
        <authorList>
            <person name="Xie B.-B."/>
            <person name="Rong J.-C."/>
            <person name="Qin Q.-L."/>
            <person name="Zhang Y.-Z."/>
        </authorList>
    </citation>
    <scope>NUCLEOTIDE SEQUENCE [LARGE SCALE GENOMIC DNA]</scope>
    <source>
        <strain evidence="2 3">208</strain>
    </source>
</reference>